<evidence type="ECO:0000256" key="5">
    <source>
        <dbReference type="ARBA" id="ARBA00022500"/>
    </source>
</evidence>
<gene>
    <name evidence="12" type="ORF">WDZ17_01985</name>
</gene>
<dbReference type="Pfam" id="PF03748">
    <property type="entry name" value="FliL"/>
    <property type="match status" value="1"/>
</dbReference>
<keyword evidence="9 10" id="KW-0472">Membrane</keyword>
<evidence type="ECO:0000313" key="12">
    <source>
        <dbReference type="EMBL" id="MEJ5944068.1"/>
    </source>
</evidence>
<evidence type="ECO:0000256" key="9">
    <source>
        <dbReference type="ARBA" id="ARBA00023136"/>
    </source>
</evidence>
<feature type="region of interest" description="Disordered" evidence="11">
    <location>
        <begin position="1"/>
        <end position="38"/>
    </location>
</feature>
<organism evidence="12 13">
    <name type="scientific">Pseudokineococcus basanitobsidens</name>
    <dbReference type="NCBI Taxonomy" id="1926649"/>
    <lineage>
        <taxon>Bacteria</taxon>
        <taxon>Bacillati</taxon>
        <taxon>Actinomycetota</taxon>
        <taxon>Actinomycetes</taxon>
        <taxon>Kineosporiales</taxon>
        <taxon>Kineosporiaceae</taxon>
        <taxon>Pseudokineococcus</taxon>
    </lineage>
</organism>
<evidence type="ECO:0000256" key="2">
    <source>
        <dbReference type="ARBA" id="ARBA00004162"/>
    </source>
</evidence>
<keyword evidence="13" id="KW-1185">Reference proteome</keyword>
<feature type="transmembrane region" description="Helical" evidence="10">
    <location>
        <begin position="44"/>
        <end position="63"/>
    </location>
</feature>
<evidence type="ECO:0000256" key="3">
    <source>
        <dbReference type="ARBA" id="ARBA00008281"/>
    </source>
</evidence>
<evidence type="ECO:0000313" key="13">
    <source>
        <dbReference type="Proteomes" id="UP001387100"/>
    </source>
</evidence>
<dbReference type="InterPro" id="IPR005503">
    <property type="entry name" value="FliL"/>
</dbReference>
<dbReference type="Proteomes" id="UP001387100">
    <property type="component" value="Unassembled WGS sequence"/>
</dbReference>
<proteinExistence type="inferred from homology"/>
<keyword evidence="6 10" id="KW-0812">Transmembrane</keyword>
<comment type="subcellular location">
    <subcellularLocation>
        <location evidence="2">Cell membrane</location>
        <topology evidence="2">Single-pass membrane protein</topology>
    </subcellularLocation>
</comment>
<evidence type="ECO:0000256" key="8">
    <source>
        <dbReference type="ARBA" id="ARBA00022989"/>
    </source>
</evidence>
<dbReference type="PANTHER" id="PTHR35091">
    <property type="entry name" value="FLAGELLAR PROTEIN FLIL"/>
    <property type="match status" value="1"/>
</dbReference>
<keyword evidence="7 10" id="KW-0283">Flagellar rotation</keyword>
<keyword evidence="8 10" id="KW-1133">Transmembrane helix</keyword>
<name>A0ABU8RG64_9ACTN</name>
<evidence type="ECO:0000256" key="6">
    <source>
        <dbReference type="ARBA" id="ARBA00022692"/>
    </source>
</evidence>
<evidence type="ECO:0000256" key="1">
    <source>
        <dbReference type="ARBA" id="ARBA00002254"/>
    </source>
</evidence>
<evidence type="ECO:0000256" key="10">
    <source>
        <dbReference type="RuleBase" id="RU364125"/>
    </source>
</evidence>
<accession>A0ABU8RG64</accession>
<keyword evidence="12" id="KW-0966">Cell projection</keyword>
<comment type="caution">
    <text evidence="12">The sequence shown here is derived from an EMBL/GenBank/DDBJ whole genome shotgun (WGS) entry which is preliminary data.</text>
</comment>
<evidence type="ECO:0000256" key="11">
    <source>
        <dbReference type="SAM" id="MobiDB-lite"/>
    </source>
</evidence>
<comment type="similarity">
    <text evidence="3 10">Belongs to the FliL family.</text>
</comment>
<keyword evidence="4 10" id="KW-1003">Cell membrane</keyword>
<dbReference type="PANTHER" id="PTHR35091:SF2">
    <property type="entry name" value="FLAGELLAR PROTEIN FLIL"/>
    <property type="match status" value="1"/>
</dbReference>
<dbReference type="EMBL" id="JBBIAA010000001">
    <property type="protein sequence ID" value="MEJ5944068.1"/>
    <property type="molecule type" value="Genomic_DNA"/>
</dbReference>
<keyword evidence="12" id="KW-0282">Flagellum</keyword>
<evidence type="ECO:0000256" key="7">
    <source>
        <dbReference type="ARBA" id="ARBA00022779"/>
    </source>
</evidence>
<feature type="compositionally biased region" description="Low complexity" evidence="11">
    <location>
        <begin position="1"/>
        <end position="34"/>
    </location>
</feature>
<comment type="function">
    <text evidence="1 10">Controls the rotational direction of flagella during chemotaxis.</text>
</comment>
<keyword evidence="12" id="KW-0969">Cilium</keyword>
<reference evidence="12 13" key="1">
    <citation type="journal article" date="2017" name="Int. J. Syst. Evol. Microbiol.">
        <title>Pseudokineococcus basanitobsidens sp. nov., isolated from volcanic rock.</title>
        <authorList>
            <person name="Lee D.W."/>
            <person name="Park M.Y."/>
            <person name="Kim J.J."/>
            <person name="Kim B.S."/>
        </authorList>
    </citation>
    <scope>NUCLEOTIDE SEQUENCE [LARGE SCALE GENOMIC DNA]</scope>
    <source>
        <strain evidence="12 13">DSM 103726</strain>
    </source>
</reference>
<keyword evidence="5 10" id="KW-0145">Chemotaxis</keyword>
<protein>
    <recommendedName>
        <fullName evidence="10">Flagellar protein FliL</fullName>
    </recommendedName>
</protein>
<evidence type="ECO:0000256" key="4">
    <source>
        <dbReference type="ARBA" id="ARBA00022475"/>
    </source>
</evidence>
<sequence length="173" mass="18548">MPPARPVTARTTATPTSSPEKTMASKTAAPAESEAPAKKSKKPLLLGAVVLLLVVAAAVWFFVLRAPADAEAAAEEPEPEKGEVVTLEPVSVNLADGSYLRLGLALQQTADAAHEADGSEALDLAITTFSGRTVEELAKPEVRDELKHQLLEQVEHAYHDEVMDLYFTEFVTQ</sequence>